<evidence type="ECO:0008006" key="3">
    <source>
        <dbReference type="Google" id="ProtNLM"/>
    </source>
</evidence>
<dbReference type="Proteomes" id="UP000199306">
    <property type="component" value="Unassembled WGS sequence"/>
</dbReference>
<dbReference type="AlphaFoldDB" id="A0A1I5RGF8"/>
<keyword evidence="2" id="KW-1185">Reference proteome</keyword>
<evidence type="ECO:0000313" key="2">
    <source>
        <dbReference type="Proteomes" id="UP000199306"/>
    </source>
</evidence>
<evidence type="ECO:0000313" key="1">
    <source>
        <dbReference type="EMBL" id="SFP57638.1"/>
    </source>
</evidence>
<proteinExistence type="predicted"/>
<accession>A0A1I5RGF8</accession>
<dbReference type="RefSeq" id="WP_092015224.1">
    <property type="nucleotide sequence ID" value="NZ_FOXH01000004.1"/>
</dbReference>
<gene>
    <name evidence="1" type="ORF">SAMN04515674_10466</name>
</gene>
<dbReference type="STRING" id="1079859.SAMN04515674_10466"/>
<sequence>MTELFKKLNYKNQETILVVNPPESFEVELDVISERTGIIRNLNQTGAIEFALIFLTKQAEIDTIIPEIMPKLRGDALLWMCYPKGTSKKYTCDFNRDTGWDILRNSGLESVRMVAIDSDWSALRFRKTEYIKK</sequence>
<name>A0A1I5RGF8_9BACT</name>
<reference evidence="2" key="1">
    <citation type="submission" date="2016-10" db="EMBL/GenBank/DDBJ databases">
        <authorList>
            <person name="Varghese N."/>
            <person name="Submissions S."/>
        </authorList>
    </citation>
    <scope>NUCLEOTIDE SEQUENCE [LARGE SCALE GENOMIC DNA]</scope>
    <source>
        <strain evidence="2">E92,LMG 26720,CCM 7988</strain>
    </source>
</reference>
<dbReference type="EMBL" id="FOXH01000004">
    <property type="protein sequence ID" value="SFP57638.1"/>
    <property type="molecule type" value="Genomic_DNA"/>
</dbReference>
<protein>
    <recommendedName>
        <fullName evidence="3">DUF3052 domain-containing protein</fullName>
    </recommendedName>
</protein>
<organism evidence="1 2">
    <name type="scientific">Pseudarcicella hirudinis</name>
    <dbReference type="NCBI Taxonomy" id="1079859"/>
    <lineage>
        <taxon>Bacteria</taxon>
        <taxon>Pseudomonadati</taxon>
        <taxon>Bacteroidota</taxon>
        <taxon>Cytophagia</taxon>
        <taxon>Cytophagales</taxon>
        <taxon>Flectobacillaceae</taxon>
        <taxon>Pseudarcicella</taxon>
    </lineage>
</organism>
<dbReference type="OrthoDB" id="9800461at2"/>